<dbReference type="GeneTree" id="ENSGT00940000162118"/>
<evidence type="ECO:0000256" key="7">
    <source>
        <dbReference type="ARBA" id="ARBA00023170"/>
    </source>
</evidence>
<evidence type="ECO:0000259" key="11">
    <source>
        <dbReference type="PROSITE" id="PS50262"/>
    </source>
</evidence>
<reference evidence="12" key="2">
    <citation type="submission" date="2020-05" db="UniProtKB">
        <authorList>
            <consortium name="Ensembl"/>
        </authorList>
    </citation>
    <scope>IDENTIFICATION</scope>
</reference>
<evidence type="ECO:0000256" key="5">
    <source>
        <dbReference type="ARBA" id="ARBA00023040"/>
    </source>
</evidence>
<dbReference type="InterPro" id="IPR017452">
    <property type="entry name" value="GPCR_Rhodpsn_7TM"/>
</dbReference>
<dbReference type="Ensembl" id="ENSXETT00000102307">
    <property type="protein sequence ID" value="ENSXETP00000069358"/>
    <property type="gene ID" value="ENSXETG00000037265"/>
</dbReference>
<dbReference type="GO" id="GO:0005886">
    <property type="term" value="C:plasma membrane"/>
    <property type="evidence" value="ECO:0007669"/>
    <property type="project" value="UniProtKB-SubCell"/>
</dbReference>
<evidence type="ECO:0000256" key="4">
    <source>
        <dbReference type="ARBA" id="ARBA00022989"/>
    </source>
</evidence>
<reference evidence="12" key="1">
    <citation type="journal article" date="2010" name="Science">
        <title>The genome of the Western clawed frog Xenopus tropicalis.</title>
        <authorList>
            <person name="Hellsten U."/>
            <person name="Harland R.M."/>
            <person name="Gilchrist M.J."/>
            <person name="Hendrix D."/>
            <person name="Jurka J."/>
            <person name="Kapitonov V."/>
            <person name="Ovcharenko I."/>
            <person name="Putnam N.H."/>
            <person name="Shu S."/>
            <person name="Taher L."/>
            <person name="Blitz I.L."/>
            <person name="Blumberg B."/>
            <person name="Dichmann D.S."/>
            <person name="Dubchak I."/>
            <person name="Amaya E."/>
            <person name="Detter J.C."/>
            <person name="Fletcher R."/>
            <person name="Gerhard D.S."/>
            <person name="Goodstein D."/>
            <person name="Graves T."/>
            <person name="Grigoriev I.V."/>
            <person name="Grimwood J."/>
            <person name="Kawashima T."/>
            <person name="Lindquist E."/>
            <person name="Lucas S.M."/>
            <person name="Mead P.E."/>
            <person name="Mitros T."/>
            <person name="Ogino H."/>
            <person name="Ohta Y."/>
            <person name="Poliakov A.V."/>
            <person name="Pollet N."/>
            <person name="Robert J."/>
            <person name="Salamov A."/>
            <person name="Sater A.K."/>
            <person name="Schmutz J."/>
            <person name="Terry A."/>
            <person name="Vize P.D."/>
            <person name="Warren W.C."/>
            <person name="Wells D."/>
            <person name="Wills A."/>
            <person name="Wilson R.K."/>
            <person name="Zimmerman L.B."/>
            <person name="Zorn A.M."/>
            <person name="Grainger R."/>
            <person name="Grammer T."/>
            <person name="Khokha M.K."/>
            <person name="Richardson P.M."/>
            <person name="Rokhsar D.S."/>
        </authorList>
    </citation>
    <scope>NUCLEOTIDE SEQUENCE [LARGE SCALE GENOMIC DNA]</scope>
    <source>
        <strain evidence="12">Nigerian</strain>
    </source>
</reference>
<comment type="subcellular location">
    <subcellularLocation>
        <location evidence="1">Cell membrane</location>
        <topology evidence="1">Multi-pass membrane protein</topology>
    </subcellularLocation>
</comment>
<keyword evidence="6 10" id="KW-0472">Membrane</keyword>
<evidence type="ECO:0000313" key="12">
    <source>
        <dbReference type="Ensembl" id="ENSXETP00000069358"/>
    </source>
</evidence>
<dbReference type="PROSITE" id="PS00237">
    <property type="entry name" value="G_PROTEIN_RECEP_F1_1"/>
    <property type="match status" value="1"/>
</dbReference>
<accession>A0A6I8QLC6</accession>
<dbReference type="Gene3D" id="1.20.1070.10">
    <property type="entry name" value="Rhodopsin 7-helix transmembrane proteins"/>
    <property type="match status" value="1"/>
</dbReference>
<feature type="transmembrane region" description="Helical" evidence="10">
    <location>
        <begin position="20"/>
        <end position="41"/>
    </location>
</feature>
<evidence type="ECO:0000256" key="10">
    <source>
        <dbReference type="SAM" id="Phobius"/>
    </source>
</evidence>
<feature type="transmembrane region" description="Helical" evidence="10">
    <location>
        <begin position="53"/>
        <end position="77"/>
    </location>
</feature>
<evidence type="ECO:0000256" key="2">
    <source>
        <dbReference type="ARBA" id="ARBA00022475"/>
    </source>
</evidence>
<keyword evidence="8 9" id="KW-0807">Transducer</keyword>
<dbReference type="PANTHER" id="PTHR24247">
    <property type="entry name" value="5-HYDROXYTRYPTAMINE RECEPTOR"/>
    <property type="match status" value="1"/>
</dbReference>
<evidence type="ECO:0000256" key="3">
    <source>
        <dbReference type="ARBA" id="ARBA00022692"/>
    </source>
</evidence>
<evidence type="ECO:0000256" key="9">
    <source>
        <dbReference type="RuleBase" id="RU000688"/>
    </source>
</evidence>
<dbReference type="GO" id="GO:0004930">
    <property type="term" value="F:G protein-coupled receptor activity"/>
    <property type="evidence" value="ECO:0007669"/>
    <property type="project" value="UniProtKB-KW"/>
</dbReference>
<dbReference type="AlphaFoldDB" id="A0A6I8QLC6"/>
<dbReference type="PROSITE" id="PS50262">
    <property type="entry name" value="G_PROTEIN_RECEP_F1_2"/>
    <property type="match status" value="1"/>
</dbReference>
<dbReference type="Pfam" id="PF00001">
    <property type="entry name" value="7tm_1"/>
    <property type="match status" value="1"/>
</dbReference>
<evidence type="ECO:0000256" key="6">
    <source>
        <dbReference type="ARBA" id="ARBA00023136"/>
    </source>
</evidence>
<dbReference type="PANTHER" id="PTHR24247:SF266">
    <property type="entry name" value="HISTAMINE H3 RECEPTOR"/>
    <property type="match status" value="1"/>
</dbReference>
<protein>
    <recommendedName>
        <fullName evidence="11">G-protein coupled receptors family 1 profile domain-containing protein</fullName>
    </recommendedName>
</protein>
<keyword evidence="7 9" id="KW-0675">Receptor</keyword>
<sequence length="132" mass="14535">MATLDCSSTGPRKVSHRSMATLQGSNLAEILGNSVVILAFIVDRRLRTRSNFFLLNLAICDFLVGAVSISLSIPYTLTGKWMFGKFLCKLWITFDYTTTTASAYSVVLISYDRFLSVNKAVSIMDAPTTAFS</sequence>
<proteinExistence type="inferred from homology"/>
<evidence type="ECO:0000256" key="8">
    <source>
        <dbReference type="ARBA" id="ARBA00023224"/>
    </source>
</evidence>
<dbReference type="InParanoid" id="A0A6I8QLC6"/>
<name>A0A6I8QLC6_XENTR</name>
<keyword evidence="4 10" id="KW-1133">Transmembrane helix</keyword>
<keyword evidence="3 9" id="KW-0812">Transmembrane</keyword>
<evidence type="ECO:0000256" key="1">
    <source>
        <dbReference type="ARBA" id="ARBA00004651"/>
    </source>
</evidence>
<comment type="similarity">
    <text evidence="9">Belongs to the G-protein coupled receptor 1 family.</text>
</comment>
<keyword evidence="5 9" id="KW-0297">G-protein coupled receptor</keyword>
<dbReference type="InterPro" id="IPR000276">
    <property type="entry name" value="GPCR_Rhodpsn"/>
</dbReference>
<feature type="domain" description="G-protein coupled receptors family 1 profile" evidence="11">
    <location>
        <begin position="32"/>
        <end position="132"/>
    </location>
</feature>
<dbReference type="SUPFAM" id="SSF81321">
    <property type="entry name" value="Family A G protein-coupled receptor-like"/>
    <property type="match status" value="1"/>
</dbReference>
<dbReference type="PRINTS" id="PR00237">
    <property type="entry name" value="GPCRRHODOPSN"/>
</dbReference>
<organism evidence="12">
    <name type="scientific">Xenopus tropicalis</name>
    <name type="common">Western clawed frog</name>
    <name type="synonym">Silurana tropicalis</name>
    <dbReference type="NCBI Taxonomy" id="8364"/>
    <lineage>
        <taxon>Eukaryota</taxon>
        <taxon>Metazoa</taxon>
        <taxon>Chordata</taxon>
        <taxon>Craniata</taxon>
        <taxon>Vertebrata</taxon>
        <taxon>Euteleostomi</taxon>
        <taxon>Amphibia</taxon>
        <taxon>Batrachia</taxon>
        <taxon>Anura</taxon>
        <taxon>Pipoidea</taxon>
        <taxon>Pipidae</taxon>
        <taxon>Xenopodinae</taxon>
        <taxon>Xenopus</taxon>
        <taxon>Silurana</taxon>
    </lineage>
</organism>
<keyword evidence="2" id="KW-1003">Cell membrane</keyword>